<dbReference type="Pfam" id="PF13360">
    <property type="entry name" value="PQQ_2"/>
    <property type="match status" value="2"/>
</dbReference>
<dbReference type="AlphaFoldDB" id="A0A160JF59"/>
<accession>A0A160JF59</accession>
<dbReference type="InterPro" id="IPR015943">
    <property type="entry name" value="WD40/YVTN_repeat-like_dom_sf"/>
</dbReference>
<feature type="domain" description="Pyrrolo-quinoline quinone repeat" evidence="1">
    <location>
        <begin position="393"/>
        <end position="459"/>
    </location>
</feature>
<dbReference type="SUPFAM" id="SSF50998">
    <property type="entry name" value="Quinoprotein alcohol dehydrogenase-like"/>
    <property type="match status" value="1"/>
</dbReference>
<evidence type="ECO:0000259" key="1">
    <source>
        <dbReference type="Pfam" id="PF13360"/>
    </source>
</evidence>
<sequence length="460" mass="48260">MTTQQAIIRKTTDTKSRNIRRTALLSASLLAVFLGGCDTIDSWMGKTADPPLPGKRVAVLQRERKVEPDAQLAAVTVTVPPAVANAAWSQPGGTPDHLLGNLALSASPSDAWRADIGSGSSSSRALLGTPVIADGRIFAMDADSHVSALNERSGQSLWRIDTRPESERGGATGGGVAYADGRVYAATGFAEVLSLDAGSGKVLWRKRIAGPVRGAPTVAGGRVMVITLDNQTIALSADDGSIQWSHQGILETAGLLGAASPAVTGTLVVAPYSSGELFGLRPENGRVAWQESLAAIRRTGQLSNLADIRGLPVVDRGAVYAIGHSGRMVAIDERIGARIWETEIGGVNTPWLAGDYLFTVTNDQEVVAVARQNGKVRWVAPLARFKDPEDKSGPIVWSGPVMAGSRLWVAGSNGQLLGLSPSDGKVEVTRSLPTGSYLSPVVANNTLYVLCDNGTLVAFR</sequence>
<dbReference type="InterPro" id="IPR011047">
    <property type="entry name" value="Quinoprotein_ADH-like_sf"/>
</dbReference>
<protein>
    <submittedName>
        <fullName evidence="2">Pyrrolo-quinoline quinone</fullName>
    </submittedName>
</protein>
<evidence type="ECO:0000313" key="3">
    <source>
        <dbReference type="Proteomes" id="UP000077405"/>
    </source>
</evidence>
<proteinExistence type="predicted"/>
<reference evidence="2 3" key="1">
    <citation type="journal article" date="2013" name="Int. J. Syst. Evol. Microbiol.">
        <title>Azospirillum humicireducens sp. nov., a nitrogen-fixing bacterium isolated from a microbial fuel cell.</title>
        <authorList>
            <person name="Zhou S."/>
            <person name="Han L."/>
            <person name="Wang Y."/>
            <person name="Yang G."/>
            <person name="Zhuang L."/>
            <person name="Hu P."/>
        </authorList>
    </citation>
    <scope>NUCLEOTIDE SEQUENCE [LARGE SCALE GENOMIC DNA]</scope>
    <source>
        <strain evidence="2 3">SgZ-5</strain>
    </source>
</reference>
<dbReference type="InterPro" id="IPR018391">
    <property type="entry name" value="PQQ_b-propeller_rpt"/>
</dbReference>
<dbReference type="KEGG" id="ahu:A6A40_05940"/>
<feature type="domain" description="Pyrrolo-quinoline quinone repeat" evidence="1">
    <location>
        <begin position="143"/>
        <end position="378"/>
    </location>
</feature>
<name>A0A160JF59_9PROT</name>
<dbReference type="InterPro" id="IPR002372">
    <property type="entry name" value="PQQ_rpt_dom"/>
</dbReference>
<dbReference type="RefSeq" id="WP_082860739.1">
    <property type="nucleotide sequence ID" value="NZ_CP015285.1"/>
</dbReference>
<dbReference type="Gene3D" id="2.130.10.10">
    <property type="entry name" value="YVTN repeat-like/Quinoprotein amine dehydrogenase"/>
    <property type="match status" value="1"/>
</dbReference>
<dbReference type="SMART" id="SM00564">
    <property type="entry name" value="PQQ"/>
    <property type="match status" value="6"/>
</dbReference>
<gene>
    <name evidence="2" type="ORF">A6A40_05940</name>
</gene>
<dbReference type="Proteomes" id="UP000077405">
    <property type="component" value="Chromosome"/>
</dbReference>
<dbReference type="EMBL" id="CP015285">
    <property type="protein sequence ID" value="ANC91480.1"/>
    <property type="molecule type" value="Genomic_DNA"/>
</dbReference>
<dbReference type="STRING" id="1226968.A6A40_05940"/>
<evidence type="ECO:0000313" key="2">
    <source>
        <dbReference type="EMBL" id="ANC91480.1"/>
    </source>
</evidence>
<dbReference type="PANTHER" id="PTHR34512:SF30">
    <property type="entry name" value="OUTER MEMBRANE PROTEIN ASSEMBLY FACTOR BAMB"/>
    <property type="match status" value="1"/>
</dbReference>
<keyword evidence="3" id="KW-1185">Reference proteome</keyword>
<organism evidence="2 3">
    <name type="scientific">Azospirillum humicireducens</name>
    <dbReference type="NCBI Taxonomy" id="1226968"/>
    <lineage>
        <taxon>Bacteria</taxon>
        <taxon>Pseudomonadati</taxon>
        <taxon>Pseudomonadota</taxon>
        <taxon>Alphaproteobacteria</taxon>
        <taxon>Rhodospirillales</taxon>
        <taxon>Azospirillaceae</taxon>
        <taxon>Azospirillum</taxon>
    </lineage>
</organism>
<dbReference type="PANTHER" id="PTHR34512">
    <property type="entry name" value="CELL SURFACE PROTEIN"/>
    <property type="match status" value="1"/>
</dbReference>
<dbReference type="OrthoDB" id="5290752at2"/>